<dbReference type="PANTHER" id="PTHR11846">
    <property type="entry name" value="ADENYLOSUCCINATE SYNTHETASE"/>
    <property type="match status" value="1"/>
</dbReference>
<dbReference type="UniPathway" id="UPA00075">
    <property type="reaction ID" value="UER00335"/>
</dbReference>
<keyword evidence="1" id="KW-0479">Metal-binding</keyword>
<comment type="cofactor">
    <cofactor evidence="1">
        <name>Mg(2+)</name>
        <dbReference type="ChEBI" id="CHEBI:18420"/>
    </cofactor>
    <text evidence="1">Binds 1 Mg(2+) ion per subunit.</text>
</comment>
<dbReference type="SUPFAM" id="SSF52540">
    <property type="entry name" value="P-loop containing nucleoside triphosphate hydrolases"/>
    <property type="match status" value="1"/>
</dbReference>
<evidence type="ECO:0000256" key="1">
    <source>
        <dbReference type="HAMAP-Rule" id="MF_00011"/>
    </source>
</evidence>
<comment type="caution">
    <text evidence="1">Lacks conserved residue(s) required for the propagation of feature annotation.</text>
</comment>
<dbReference type="InterPro" id="IPR042111">
    <property type="entry name" value="Adenylosuccinate_synth_dom3"/>
</dbReference>
<keyword evidence="1" id="KW-0658">Purine biosynthesis</keyword>
<sequence>METRYGCMLQGATTVALTNLDVLGYLDEIPVCVAYETADGVTESFPVTSKLAVARPVLRCLPGWRCDISQITRYELLPEAAKRYVQFVESAIGVPASIVSVGPGREQTLMR</sequence>
<dbReference type="GO" id="GO:0005737">
    <property type="term" value="C:cytoplasm"/>
    <property type="evidence" value="ECO:0007669"/>
    <property type="project" value="UniProtKB-SubCell"/>
</dbReference>
<organism evidence="2 3">
    <name type="scientific">Paenibacillus agaridevorans</name>
    <dbReference type="NCBI Taxonomy" id="171404"/>
    <lineage>
        <taxon>Bacteria</taxon>
        <taxon>Bacillati</taxon>
        <taxon>Bacillota</taxon>
        <taxon>Bacilli</taxon>
        <taxon>Bacillales</taxon>
        <taxon>Paenibacillaceae</taxon>
        <taxon>Paenibacillus</taxon>
    </lineage>
</organism>
<proteinExistence type="inferred from homology"/>
<comment type="similarity">
    <text evidence="1">Belongs to the adenylosuccinate synthetase family.</text>
</comment>
<comment type="catalytic activity">
    <reaction evidence="1">
        <text>IMP + L-aspartate + GTP = N(6)-(1,2-dicarboxyethyl)-AMP + GDP + phosphate + 2 H(+)</text>
        <dbReference type="Rhea" id="RHEA:15753"/>
        <dbReference type="ChEBI" id="CHEBI:15378"/>
        <dbReference type="ChEBI" id="CHEBI:29991"/>
        <dbReference type="ChEBI" id="CHEBI:37565"/>
        <dbReference type="ChEBI" id="CHEBI:43474"/>
        <dbReference type="ChEBI" id="CHEBI:57567"/>
        <dbReference type="ChEBI" id="CHEBI:58053"/>
        <dbReference type="ChEBI" id="CHEBI:58189"/>
        <dbReference type="EC" id="6.3.4.4"/>
    </reaction>
</comment>
<comment type="caution">
    <text evidence="2">The sequence shown here is derived from an EMBL/GenBank/DDBJ whole genome shotgun (WGS) entry which is preliminary data.</text>
</comment>
<dbReference type="GO" id="GO:0005525">
    <property type="term" value="F:GTP binding"/>
    <property type="evidence" value="ECO:0007669"/>
    <property type="project" value="UniProtKB-UniRule"/>
</dbReference>
<protein>
    <recommendedName>
        <fullName evidence="1">Adenylosuccinate synthetase</fullName>
        <shortName evidence="1">AMPSase</shortName>
        <shortName evidence="1">AdSS</shortName>
        <ecNumber evidence="1">6.3.4.4</ecNumber>
    </recommendedName>
    <alternativeName>
        <fullName evidence="1">IMP--aspartate ligase</fullName>
    </alternativeName>
</protein>
<keyword evidence="1" id="KW-0436">Ligase</keyword>
<comment type="function">
    <text evidence="1">Plays an important role in the de novo pathway of purine nucleotide biosynthesis. Catalyzes the first committed step in the biosynthesis of AMP from IMP.</text>
</comment>
<keyword evidence="3" id="KW-1185">Reference proteome</keyword>
<dbReference type="EMBL" id="BDQX01000339">
    <property type="protein sequence ID" value="GBG10677.1"/>
    <property type="molecule type" value="Genomic_DNA"/>
</dbReference>
<keyword evidence="1" id="KW-0547">Nucleotide-binding</keyword>
<keyword evidence="1" id="KW-0460">Magnesium</keyword>
<dbReference type="GO" id="GO:0044208">
    <property type="term" value="P:'de novo' AMP biosynthetic process"/>
    <property type="evidence" value="ECO:0007669"/>
    <property type="project" value="UniProtKB-UniRule"/>
</dbReference>
<keyword evidence="1" id="KW-0342">GTP-binding</keyword>
<dbReference type="AlphaFoldDB" id="A0A2R5EVU8"/>
<dbReference type="InterPro" id="IPR001114">
    <property type="entry name" value="Adenylosuccinate_synthetase"/>
</dbReference>
<reference evidence="2 3" key="1">
    <citation type="submission" date="2017-08" db="EMBL/GenBank/DDBJ databases">
        <title>Substantial Increase in Enzyme Production by Combined Drug-Resistance Mutations in Paenibacillus agaridevorans.</title>
        <authorList>
            <person name="Tanaka Y."/>
            <person name="Funane K."/>
            <person name="Hosaka T."/>
            <person name="Shiwa Y."/>
            <person name="Fujita N."/>
            <person name="Miyazaki T."/>
            <person name="Yoshikawa H."/>
            <person name="Murakami K."/>
            <person name="Kasahara K."/>
            <person name="Inaoka T."/>
            <person name="Hiraga Y."/>
            <person name="Ochi K."/>
        </authorList>
    </citation>
    <scope>NUCLEOTIDE SEQUENCE [LARGE SCALE GENOMIC DNA]</scope>
    <source>
        <strain evidence="2 3">T-3040</strain>
    </source>
</reference>
<dbReference type="SMART" id="SM00788">
    <property type="entry name" value="Adenylsucc_synt"/>
    <property type="match status" value="1"/>
</dbReference>
<evidence type="ECO:0000313" key="3">
    <source>
        <dbReference type="Proteomes" id="UP000245202"/>
    </source>
</evidence>
<name>A0A2R5EVU8_9BACL</name>
<feature type="binding site" evidence="1">
    <location>
        <begin position="19"/>
        <end position="21"/>
    </location>
    <ligand>
        <name>GTP</name>
        <dbReference type="ChEBI" id="CHEBI:37565"/>
    </ligand>
</feature>
<dbReference type="EC" id="6.3.4.4" evidence="1"/>
<comment type="subcellular location">
    <subcellularLocation>
        <location evidence="1">Cytoplasm</location>
    </subcellularLocation>
</comment>
<dbReference type="Gene3D" id="3.90.170.10">
    <property type="entry name" value="Adenylosuccinate Synthetase, subunit A, domain 3"/>
    <property type="match status" value="1"/>
</dbReference>
<comment type="pathway">
    <text evidence="1">Purine metabolism; AMP biosynthesis via de novo pathway; AMP from IMP: step 1/2.</text>
</comment>
<keyword evidence="1" id="KW-0963">Cytoplasm</keyword>
<dbReference type="PANTHER" id="PTHR11846:SF0">
    <property type="entry name" value="ADENYLOSUCCINATE SYNTHETASE"/>
    <property type="match status" value="1"/>
</dbReference>
<comment type="subunit">
    <text evidence="1">Homodimer.</text>
</comment>
<feature type="binding site" evidence="1">
    <location>
        <begin position="100"/>
        <end position="102"/>
    </location>
    <ligand>
        <name>GTP</name>
        <dbReference type="ChEBI" id="CHEBI:37565"/>
    </ligand>
</feature>
<accession>A0A2R5EVU8</accession>
<dbReference type="GO" id="GO:0000287">
    <property type="term" value="F:magnesium ion binding"/>
    <property type="evidence" value="ECO:0007669"/>
    <property type="project" value="UniProtKB-UniRule"/>
</dbReference>
<dbReference type="Pfam" id="PF00709">
    <property type="entry name" value="Adenylsucc_synt"/>
    <property type="match status" value="1"/>
</dbReference>
<dbReference type="HAMAP" id="MF_00011">
    <property type="entry name" value="Adenylosucc_synth"/>
    <property type="match status" value="1"/>
</dbReference>
<evidence type="ECO:0000313" key="2">
    <source>
        <dbReference type="EMBL" id="GBG10677.1"/>
    </source>
</evidence>
<gene>
    <name evidence="1" type="primary">purA</name>
    <name evidence="2" type="ORF">PAT3040_05429</name>
</gene>
<dbReference type="InterPro" id="IPR027417">
    <property type="entry name" value="P-loop_NTPase"/>
</dbReference>
<dbReference type="Proteomes" id="UP000245202">
    <property type="component" value="Unassembled WGS sequence"/>
</dbReference>
<dbReference type="GO" id="GO:0004019">
    <property type="term" value="F:adenylosuccinate synthase activity"/>
    <property type="evidence" value="ECO:0007669"/>
    <property type="project" value="UniProtKB-UniRule"/>
</dbReference>
<dbReference type="GO" id="GO:0046040">
    <property type="term" value="P:IMP metabolic process"/>
    <property type="evidence" value="ECO:0007669"/>
    <property type="project" value="TreeGrafter"/>
</dbReference>